<feature type="transmembrane region" description="Helical" evidence="5">
    <location>
        <begin position="49"/>
        <end position="68"/>
    </location>
</feature>
<dbReference type="EMBL" id="BLXT01003994">
    <property type="protein sequence ID" value="GFO08741.1"/>
    <property type="molecule type" value="Genomic_DNA"/>
</dbReference>
<evidence type="ECO:0000256" key="5">
    <source>
        <dbReference type="SAM" id="Phobius"/>
    </source>
</evidence>
<dbReference type="SUPFAM" id="SSF81321">
    <property type="entry name" value="Family A G protein-coupled receptor-like"/>
    <property type="match status" value="1"/>
</dbReference>
<dbReference type="Gene3D" id="1.20.1070.10">
    <property type="entry name" value="Rhodopsin 7-helix transmembrane proteins"/>
    <property type="match status" value="1"/>
</dbReference>
<proteinExistence type="predicted"/>
<gene>
    <name evidence="7" type="ORF">PoB_003524600</name>
</gene>
<keyword evidence="3 5" id="KW-1133">Transmembrane helix</keyword>
<reference evidence="7 8" key="1">
    <citation type="journal article" date="2021" name="Elife">
        <title>Chloroplast acquisition without the gene transfer in kleptoplastic sea slugs, Plakobranchus ocellatus.</title>
        <authorList>
            <person name="Maeda T."/>
            <person name="Takahashi S."/>
            <person name="Yoshida T."/>
            <person name="Shimamura S."/>
            <person name="Takaki Y."/>
            <person name="Nagai Y."/>
            <person name="Toyoda A."/>
            <person name="Suzuki Y."/>
            <person name="Arimoto A."/>
            <person name="Ishii H."/>
            <person name="Satoh N."/>
            <person name="Nishiyama T."/>
            <person name="Hasebe M."/>
            <person name="Maruyama T."/>
            <person name="Minagawa J."/>
            <person name="Obokata J."/>
            <person name="Shigenobu S."/>
        </authorList>
    </citation>
    <scope>NUCLEOTIDE SEQUENCE [LARGE SCALE GENOMIC DNA]</scope>
</reference>
<keyword evidence="4 5" id="KW-0472">Membrane</keyword>
<name>A0AAV4AC73_9GAST</name>
<evidence type="ECO:0000259" key="6">
    <source>
        <dbReference type="PROSITE" id="PS50262"/>
    </source>
</evidence>
<dbReference type="AlphaFoldDB" id="A0AAV4AC73"/>
<keyword evidence="8" id="KW-1185">Reference proteome</keyword>
<dbReference type="GO" id="GO:0016020">
    <property type="term" value="C:membrane"/>
    <property type="evidence" value="ECO:0007669"/>
    <property type="project" value="UniProtKB-SubCell"/>
</dbReference>
<protein>
    <submittedName>
        <fullName evidence="7">Multitransmembrane protein</fullName>
    </submittedName>
</protein>
<comment type="caution">
    <text evidence="7">The sequence shown here is derived from an EMBL/GenBank/DDBJ whole genome shotgun (WGS) entry which is preliminary data.</text>
</comment>
<dbReference type="InterPro" id="IPR017452">
    <property type="entry name" value="GPCR_Rhodpsn_7TM"/>
</dbReference>
<feature type="transmembrane region" description="Helical" evidence="5">
    <location>
        <begin position="88"/>
        <end position="113"/>
    </location>
</feature>
<feature type="domain" description="G-protein coupled receptors family 1 profile" evidence="6">
    <location>
        <begin position="1"/>
        <end position="112"/>
    </location>
</feature>
<evidence type="ECO:0000256" key="1">
    <source>
        <dbReference type="ARBA" id="ARBA00004370"/>
    </source>
</evidence>
<evidence type="ECO:0000256" key="4">
    <source>
        <dbReference type="ARBA" id="ARBA00023136"/>
    </source>
</evidence>
<organism evidence="7 8">
    <name type="scientific">Plakobranchus ocellatus</name>
    <dbReference type="NCBI Taxonomy" id="259542"/>
    <lineage>
        <taxon>Eukaryota</taxon>
        <taxon>Metazoa</taxon>
        <taxon>Spiralia</taxon>
        <taxon>Lophotrochozoa</taxon>
        <taxon>Mollusca</taxon>
        <taxon>Gastropoda</taxon>
        <taxon>Heterobranchia</taxon>
        <taxon>Euthyneura</taxon>
        <taxon>Panpulmonata</taxon>
        <taxon>Sacoglossa</taxon>
        <taxon>Placobranchoidea</taxon>
        <taxon>Plakobranchidae</taxon>
        <taxon>Plakobranchus</taxon>
    </lineage>
</organism>
<evidence type="ECO:0000313" key="7">
    <source>
        <dbReference type="EMBL" id="GFO08741.1"/>
    </source>
</evidence>
<evidence type="ECO:0000256" key="3">
    <source>
        <dbReference type="ARBA" id="ARBA00022989"/>
    </source>
</evidence>
<evidence type="ECO:0000256" key="2">
    <source>
        <dbReference type="ARBA" id="ARBA00022692"/>
    </source>
</evidence>
<evidence type="ECO:0000313" key="8">
    <source>
        <dbReference type="Proteomes" id="UP000735302"/>
    </source>
</evidence>
<dbReference type="Proteomes" id="UP000735302">
    <property type="component" value="Unassembled WGS sequence"/>
</dbReference>
<accession>A0AAV4AC73</accession>
<dbReference type="PROSITE" id="PS50262">
    <property type="entry name" value="G_PROTEIN_RECEP_F1_2"/>
    <property type="match status" value="1"/>
</dbReference>
<sequence>MIICVCVIKTKLYQASVIRNSQIATSAADTKQDAEGKDNQRRSSKDLRVIQSVVLICCTIIVSQLPFLAYSIGRLIEPEFDITGSLRFLVHAFTGLSRMCSYINASVNIFMYYNYNSKVQVKISVDVGQQCGLNVTKRA</sequence>
<keyword evidence="2 5" id="KW-0812">Transmembrane</keyword>
<comment type="subcellular location">
    <subcellularLocation>
        <location evidence="1">Membrane</location>
    </subcellularLocation>
</comment>